<name>A0A2Z2I181_9EURY</name>
<dbReference type="InterPro" id="IPR002823">
    <property type="entry name" value="DUF112_TM"/>
</dbReference>
<dbReference type="KEGG" id="naj:B1756_18315"/>
<dbReference type="OrthoDB" id="53365at2157"/>
<feature type="transmembrane region" description="Helical" evidence="1">
    <location>
        <begin position="43"/>
        <end position="71"/>
    </location>
</feature>
<keyword evidence="1" id="KW-0472">Membrane</keyword>
<proteinExistence type="predicted"/>
<organism evidence="3 4">
    <name type="scientific">Natrarchaeobaculum aegyptiacum</name>
    <dbReference type="NCBI Taxonomy" id="745377"/>
    <lineage>
        <taxon>Archaea</taxon>
        <taxon>Methanobacteriati</taxon>
        <taxon>Methanobacteriota</taxon>
        <taxon>Stenosarchaea group</taxon>
        <taxon>Halobacteria</taxon>
        <taxon>Halobacteriales</taxon>
        <taxon>Natrialbaceae</taxon>
        <taxon>Natrarchaeobaculum</taxon>
    </lineage>
</organism>
<keyword evidence="1" id="KW-1133">Transmembrane helix</keyword>
<protein>
    <recommendedName>
        <fullName evidence="2">DUF112 domain-containing protein</fullName>
    </recommendedName>
</protein>
<evidence type="ECO:0000259" key="2">
    <source>
        <dbReference type="Pfam" id="PF01970"/>
    </source>
</evidence>
<feature type="transmembrane region" description="Helical" evidence="1">
    <location>
        <begin position="238"/>
        <end position="271"/>
    </location>
</feature>
<feature type="transmembrane region" description="Helical" evidence="1">
    <location>
        <begin position="354"/>
        <end position="387"/>
    </location>
</feature>
<sequence length="422" mass="42489">MVLPSLELSLDPWLAISLLSWTLAGAALGSVSGLVPGLHANNFALLLAGVAVSIPGPPLFVGCAMLAAGVVHTFVNAVPAMALGVPDAEMAVTALPGHRMVLEGRGYEAIRLSALGSVLAVLVAVPLAAPVTWAVLAAYPTMRAHLWLVLATVVVALIASERSVQSRIGAVCSFCLAAALGLATLDLSPEAPLEAGGMLAPLFAGLFAAPVLIDAVFGSGIPPQQGTDIRLSRPLLVGTALAGSLAGAVVGYIPGISAAIAAVAVLVFVPGGSGDRGYIVATSGVDTANTIFALFALVAIGQPRTGVMVAFESAGIPLELPVLLACVLLAGAVGFVLVIVVGDVYLEVIGRVTYWKISAIVIGLLLVLSYLFTGPLGIVVFVVAAGVGMVPVRMHARRVHLMGVLIGPLIVSSAGGISIIVG</sequence>
<feature type="transmembrane region" description="Helical" evidence="1">
    <location>
        <begin position="399"/>
        <end position="421"/>
    </location>
</feature>
<feature type="transmembrane region" description="Helical" evidence="1">
    <location>
        <begin position="12"/>
        <end position="31"/>
    </location>
</feature>
<gene>
    <name evidence="3" type="ORF">B1756_18315</name>
</gene>
<feature type="transmembrane region" description="Helical" evidence="1">
    <location>
        <begin position="142"/>
        <end position="160"/>
    </location>
</feature>
<accession>A0A2Z2I181</accession>
<evidence type="ECO:0000313" key="3">
    <source>
        <dbReference type="EMBL" id="ARS91484.1"/>
    </source>
</evidence>
<feature type="transmembrane region" description="Helical" evidence="1">
    <location>
        <begin position="320"/>
        <end position="342"/>
    </location>
</feature>
<evidence type="ECO:0000313" key="4">
    <source>
        <dbReference type="Proteomes" id="UP000250088"/>
    </source>
</evidence>
<dbReference type="Proteomes" id="UP000250088">
    <property type="component" value="Chromosome"/>
</dbReference>
<dbReference type="EMBL" id="CP019893">
    <property type="protein sequence ID" value="ARS91484.1"/>
    <property type="molecule type" value="Genomic_DNA"/>
</dbReference>
<dbReference type="PANTHER" id="PTHR42204">
    <property type="entry name" value="INTEGRAL MEMBRANE PROTEIN"/>
    <property type="match status" value="1"/>
</dbReference>
<keyword evidence="1" id="KW-0812">Transmembrane</keyword>
<dbReference type="RefSeq" id="WP_086889853.1">
    <property type="nucleotide sequence ID" value="NZ_CP019893.1"/>
</dbReference>
<keyword evidence="4" id="KW-1185">Reference proteome</keyword>
<feature type="transmembrane region" description="Helical" evidence="1">
    <location>
        <begin position="197"/>
        <end position="217"/>
    </location>
</feature>
<dbReference type="PANTHER" id="PTHR42204:SF1">
    <property type="entry name" value="INTEGRAL MEMBRANE PROTEIN"/>
    <property type="match status" value="1"/>
</dbReference>
<dbReference type="GeneID" id="32896070"/>
<reference evidence="4" key="1">
    <citation type="submission" date="2017-02" db="EMBL/GenBank/DDBJ databases">
        <title>Natronthermophilus aegyptiacus gen. nov.,sp. nov., an aerobic, extremely halophilic alkalithermophilic archaeon isolated from the athalassohaline Wadi An Natrun, Egypt.</title>
        <authorList>
            <person name="Zhao B."/>
        </authorList>
    </citation>
    <scope>NUCLEOTIDE SEQUENCE [LARGE SCALE GENOMIC DNA]</scope>
    <source>
        <strain evidence="4">JW/NM-HA 15</strain>
    </source>
</reference>
<dbReference type="AlphaFoldDB" id="A0A2Z2I181"/>
<dbReference type="Pfam" id="PF01970">
    <property type="entry name" value="TctA"/>
    <property type="match status" value="1"/>
</dbReference>
<feature type="transmembrane region" description="Helical" evidence="1">
    <location>
        <begin position="109"/>
        <end position="136"/>
    </location>
</feature>
<feature type="transmembrane region" description="Helical" evidence="1">
    <location>
        <begin position="277"/>
        <end position="300"/>
    </location>
</feature>
<evidence type="ECO:0000256" key="1">
    <source>
        <dbReference type="SAM" id="Phobius"/>
    </source>
</evidence>
<feature type="domain" description="DUF112" evidence="2">
    <location>
        <begin position="19"/>
        <end position="402"/>
    </location>
</feature>
<feature type="transmembrane region" description="Helical" evidence="1">
    <location>
        <begin position="167"/>
        <end position="185"/>
    </location>
</feature>